<dbReference type="Gene3D" id="3.30.70.360">
    <property type="match status" value="1"/>
</dbReference>
<evidence type="ECO:0000313" key="4">
    <source>
        <dbReference type="EMBL" id="EKY26090.1"/>
    </source>
</evidence>
<dbReference type="PATRIC" id="fig|545697.3.peg.2092"/>
<dbReference type="HOGENOM" id="CLU_023257_0_1_9"/>
<dbReference type="eggNOG" id="COG1473">
    <property type="taxonomic scope" value="Bacteria"/>
</dbReference>
<evidence type="ECO:0000256" key="1">
    <source>
        <dbReference type="ARBA" id="ARBA00022801"/>
    </source>
</evidence>
<dbReference type="GO" id="GO:0019877">
    <property type="term" value="P:diaminopimelate biosynthetic process"/>
    <property type="evidence" value="ECO:0007669"/>
    <property type="project" value="UniProtKB-ARBA"/>
</dbReference>
<dbReference type="OrthoDB" id="9776731at2"/>
<dbReference type="RefSeq" id="WP_005213883.1">
    <property type="nucleotide sequence ID" value="NZ_KB291650.1"/>
</dbReference>
<dbReference type="SUPFAM" id="SSF53187">
    <property type="entry name" value="Zn-dependent exopeptidases"/>
    <property type="match status" value="1"/>
</dbReference>
<name>L1QEH2_9CLOT</name>
<dbReference type="AlphaFoldDB" id="L1QEH2"/>
<dbReference type="SUPFAM" id="SSF55031">
    <property type="entry name" value="Bacterial exopeptidase dimerisation domain"/>
    <property type="match status" value="1"/>
</dbReference>
<keyword evidence="1 4" id="KW-0378">Hydrolase</keyword>
<gene>
    <name evidence="4" type="ORF">HMPREF0216_02129</name>
</gene>
<accession>L1QEH2</accession>
<feature type="binding site" evidence="2">
    <location>
        <position position="139"/>
    </location>
    <ligand>
        <name>Mn(2+)</name>
        <dbReference type="ChEBI" id="CHEBI:29035"/>
        <label>2</label>
    </ligand>
</feature>
<dbReference type="PIRSF" id="PIRSF005962">
    <property type="entry name" value="Pept_M20D_amidohydro"/>
    <property type="match status" value="1"/>
</dbReference>
<dbReference type="GO" id="GO:0050118">
    <property type="term" value="F:N-acetyldiaminopimelate deacetylase activity"/>
    <property type="evidence" value="ECO:0007669"/>
    <property type="project" value="UniProtKB-ARBA"/>
</dbReference>
<dbReference type="InterPro" id="IPR011650">
    <property type="entry name" value="Peptidase_M20_dimer"/>
</dbReference>
<comment type="caution">
    <text evidence="4">The sequence shown here is derived from an EMBL/GenBank/DDBJ whole genome shotgun (WGS) entry which is preliminary data.</text>
</comment>
<dbReference type="FunFam" id="3.30.70.360:FF:000001">
    <property type="entry name" value="N-acetyldiaminopimelate deacetylase"/>
    <property type="match status" value="1"/>
</dbReference>
<feature type="binding site" evidence="2">
    <location>
        <position position="103"/>
    </location>
    <ligand>
        <name>Mn(2+)</name>
        <dbReference type="ChEBI" id="CHEBI:29035"/>
        <label>2</label>
    </ligand>
</feature>
<dbReference type="Pfam" id="PF01546">
    <property type="entry name" value="Peptidase_M20"/>
    <property type="match status" value="1"/>
</dbReference>
<dbReference type="PANTHER" id="PTHR11014">
    <property type="entry name" value="PEPTIDASE M20 FAMILY MEMBER"/>
    <property type="match status" value="1"/>
</dbReference>
<keyword evidence="2" id="KW-0479">Metal-binding</keyword>
<organism evidence="4 5">
    <name type="scientific">Clostridium celatum DSM 1785</name>
    <dbReference type="NCBI Taxonomy" id="545697"/>
    <lineage>
        <taxon>Bacteria</taxon>
        <taxon>Bacillati</taxon>
        <taxon>Bacillota</taxon>
        <taxon>Clostridia</taxon>
        <taxon>Eubacteriales</taxon>
        <taxon>Clostridiaceae</taxon>
        <taxon>Clostridium</taxon>
    </lineage>
</organism>
<feature type="domain" description="Peptidase M20 dimerisation" evidence="3">
    <location>
        <begin position="189"/>
        <end position="280"/>
    </location>
</feature>
<comment type="cofactor">
    <cofactor evidence="2">
        <name>Mn(2+)</name>
        <dbReference type="ChEBI" id="CHEBI:29035"/>
    </cofactor>
    <text evidence="2">The Mn(2+) ion enhances activity.</text>
</comment>
<dbReference type="Proteomes" id="UP000010420">
    <property type="component" value="Unassembled WGS sequence"/>
</dbReference>
<dbReference type="EMBL" id="AMEZ01000059">
    <property type="protein sequence ID" value="EKY26090.1"/>
    <property type="molecule type" value="Genomic_DNA"/>
</dbReference>
<dbReference type="STRING" id="545697.HMPREF0216_02129"/>
<evidence type="ECO:0000256" key="2">
    <source>
        <dbReference type="PIRSR" id="PIRSR005962-1"/>
    </source>
</evidence>
<evidence type="ECO:0000313" key="5">
    <source>
        <dbReference type="Proteomes" id="UP000010420"/>
    </source>
</evidence>
<dbReference type="InterPro" id="IPR002933">
    <property type="entry name" value="Peptidase_M20"/>
</dbReference>
<feature type="binding site" evidence="2">
    <location>
        <position position="105"/>
    </location>
    <ligand>
        <name>Mn(2+)</name>
        <dbReference type="ChEBI" id="CHEBI:29035"/>
        <label>2</label>
    </ligand>
</feature>
<feature type="binding site" evidence="2">
    <location>
        <position position="165"/>
    </location>
    <ligand>
        <name>Mn(2+)</name>
        <dbReference type="ChEBI" id="CHEBI:29035"/>
        <label>2</label>
    </ligand>
</feature>
<keyword evidence="2" id="KW-0464">Manganese</keyword>
<dbReference type="CDD" id="cd03886">
    <property type="entry name" value="M20_Acy1"/>
    <property type="match status" value="1"/>
</dbReference>
<dbReference type="GO" id="GO:0046872">
    <property type="term" value="F:metal ion binding"/>
    <property type="evidence" value="ECO:0007669"/>
    <property type="project" value="UniProtKB-KW"/>
</dbReference>
<keyword evidence="5" id="KW-1185">Reference proteome</keyword>
<protein>
    <submittedName>
        <fullName evidence="4">Amidohydrolase</fullName>
    </submittedName>
</protein>
<dbReference type="PANTHER" id="PTHR11014:SF63">
    <property type="entry name" value="METALLOPEPTIDASE, PUTATIVE (AFU_ORTHOLOGUE AFUA_6G09600)-RELATED"/>
    <property type="match status" value="1"/>
</dbReference>
<dbReference type="InterPro" id="IPR036264">
    <property type="entry name" value="Bact_exopeptidase_dim_dom"/>
</dbReference>
<reference evidence="4 5" key="1">
    <citation type="submission" date="2012-05" db="EMBL/GenBank/DDBJ databases">
        <authorList>
            <person name="Weinstock G."/>
            <person name="Sodergren E."/>
            <person name="Lobos E.A."/>
            <person name="Fulton L."/>
            <person name="Fulton R."/>
            <person name="Courtney L."/>
            <person name="Fronick C."/>
            <person name="O'Laughlin M."/>
            <person name="Godfrey J."/>
            <person name="Wilson R.M."/>
            <person name="Miner T."/>
            <person name="Farmer C."/>
            <person name="Delehaunty K."/>
            <person name="Cordes M."/>
            <person name="Minx P."/>
            <person name="Tomlinson C."/>
            <person name="Chen J."/>
            <person name="Wollam A."/>
            <person name="Pepin K.H."/>
            <person name="Bhonagiri V."/>
            <person name="Zhang X."/>
            <person name="Suruliraj S."/>
            <person name="Warren W."/>
            <person name="Mitreva M."/>
            <person name="Mardis E.R."/>
            <person name="Wilson R.K."/>
        </authorList>
    </citation>
    <scope>NUCLEOTIDE SEQUENCE [LARGE SCALE GENOMIC DNA]</scope>
    <source>
        <strain evidence="4 5">DSM 1785</strain>
    </source>
</reference>
<sequence length="393" mass="43271">MNFKNEAISMEKELISIRRYLHQHPELGFEEENTSRYIKEILTREGIEYKEFAKTGVCGIIRGEKKLENEKVVALRADIDALPIEDKKSCKYSSRISGKMHACGHDGHTAILLGVSILLNKHKELFGGTVKLIFEPAEETTGGAKNMIEEGVLKNPNVDAICGLHVDECFNSGEIKVRRGTVNAASNPFSIKIIGSGGHGAYPKDTVDPIVIAGHIITSLQDIVSREINPLNPAVVTIGSIHGGTAPNIIPGEVTLSGIIRTMSMTDREFAKKRLKEIVDGICLTFRAKAEIEIEDSYPCLYNDDTMVSLLESSAKKVLGEEGVKVQENPKMGVESFAYFANEVPAVFYFLGCRNETKGIIHPAHNSLFDIDEECLSLGVAIQCEFVVDYLTR</sequence>
<dbReference type="NCBIfam" id="TIGR01891">
    <property type="entry name" value="amidohydrolases"/>
    <property type="match status" value="1"/>
</dbReference>
<dbReference type="Pfam" id="PF07687">
    <property type="entry name" value="M20_dimer"/>
    <property type="match status" value="1"/>
</dbReference>
<proteinExistence type="predicted"/>
<dbReference type="InterPro" id="IPR017439">
    <property type="entry name" value="Amidohydrolase"/>
</dbReference>
<feature type="binding site" evidence="2">
    <location>
        <position position="365"/>
    </location>
    <ligand>
        <name>Mn(2+)</name>
        <dbReference type="ChEBI" id="CHEBI:29035"/>
        <label>2</label>
    </ligand>
</feature>
<evidence type="ECO:0000259" key="3">
    <source>
        <dbReference type="Pfam" id="PF07687"/>
    </source>
</evidence>
<dbReference type="Gene3D" id="3.40.630.10">
    <property type="entry name" value="Zn peptidases"/>
    <property type="match status" value="1"/>
</dbReference>